<reference evidence="1 2" key="1">
    <citation type="submission" date="2012-08" db="EMBL/GenBank/DDBJ databases">
        <title>Whole genome shotgun sequence of Austwickia chelonae NBRC 105200.</title>
        <authorList>
            <person name="Yoshida I."/>
            <person name="Hosoyama A."/>
            <person name="Tsuchikane K."/>
            <person name="Katsumata H."/>
            <person name="Ando Y."/>
            <person name="Ohji S."/>
            <person name="Hamada M."/>
            <person name="Tamura T."/>
            <person name="Yamazoe A."/>
            <person name="Yamazaki S."/>
            <person name="Fujita N."/>
        </authorList>
    </citation>
    <scope>NUCLEOTIDE SEQUENCE [LARGE SCALE GENOMIC DNA]</scope>
    <source>
        <strain evidence="1 2">NBRC 105200</strain>
    </source>
</reference>
<organism evidence="1 2">
    <name type="scientific">Austwickia chelonae NBRC 105200</name>
    <dbReference type="NCBI Taxonomy" id="1184607"/>
    <lineage>
        <taxon>Bacteria</taxon>
        <taxon>Bacillati</taxon>
        <taxon>Actinomycetota</taxon>
        <taxon>Actinomycetes</taxon>
        <taxon>Micrococcales</taxon>
        <taxon>Dermatophilaceae</taxon>
        <taxon>Austwickia</taxon>
    </lineage>
</organism>
<name>K6ULR3_9MICO</name>
<dbReference type="AlphaFoldDB" id="K6ULR3"/>
<gene>
    <name evidence="1" type="ORF">AUCHE_05_03880</name>
</gene>
<proteinExistence type="predicted"/>
<dbReference type="Proteomes" id="UP000008495">
    <property type="component" value="Unassembled WGS sequence"/>
</dbReference>
<evidence type="ECO:0000313" key="2">
    <source>
        <dbReference type="Proteomes" id="UP000008495"/>
    </source>
</evidence>
<comment type="caution">
    <text evidence="1">The sequence shown here is derived from an EMBL/GenBank/DDBJ whole genome shotgun (WGS) entry which is preliminary data.</text>
</comment>
<evidence type="ECO:0000313" key="1">
    <source>
        <dbReference type="EMBL" id="GAB77476.1"/>
    </source>
</evidence>
<dbReference type="EMBL" id="BAGZ01000005">
    <property type="protein sequence ID" value="GAB77476.1"/>
    <property type="molecule type" value="Genomic_DNA"/>
</dbReference>
<protein>
    <submittedName>
        <fullName evidence="1">Uncharacterized protein</fullName>
    </submittedName>
</protein>
<keyword evidence="2" id="KW-1185">Reference proteome</keyword>
<accession>K6ULR3</accession>
<sequence length="84" mass="9508">MCWKEIHRRDAAADHELTGRLSFEETSAFEGSQPVIDDCGIGMGRPEVEDGVDDQSFKLGREREQLVEHLIGWTLGLAQVFDQF</sequence>